<gene>
    <name evidence="1" type="ORF">LCGC14_0812660</name>
</gene>
<name>A0A0F9Q6C8_9ZZZZ</name>
<proteinExistence type="predicted"/>
<dbReference type="AlphaFoldDB" id="A0A0F9Q6C8"/>
<reference evidence="1" key="1">
    <citation type="journal article" date="2015" name="Nature">
        <title>Complex archaea that bridge the gap between prokaryotes and eukaryotes.</title>
        <authorList>
            <person name="Spang A."/>
            <person name="Saw J.H."/>
            <person name="Jorgensen S.L."/>
            <person name="Zaremba-Niedzwiedzka K."/>
            <person name="Martijn J."/>
            <person name="Lind A.E."/>
            <person name="van Eijk R."/>
            <person name="Schleper C."/>
            <person name="Guy L."/>
            <person name="Ettema T.J."/>
        </authorList>
    </citation>
    <scope>NUCLEOTIDE SEQUENCE</scope>
</reference>
<evidence type="ECO:0000313" key="1">
    <source>
        <dbReference type="EMBL" id="KKN32542.1"/>
    </source>
</evidence>
<protein>
    <submittedName>
        <fullName evidence="1">Uncharacterized protein</fullName>
    </submittedName>
</protein>
<sequence length="25" mass="2981">MGEDRMNLNAGIHRRKLLLKRMQKA</sequence>
<accession>A0A0F9Q6C8</accession>
<organism evidence="1">
    <name type="scientific">marine sediment metagenome</name>
    <dbReference type="NCBI Taxonomy" id="412755"/>
    <lineage>
        <taxon>unclassified sequences</taxon>
        <taxon>metagenomes</taxon>
        <taxon>ecological metagenomes</taxon>
    </lineage>
</organism>
<comment type="caution">
    <text evidence="1">The sequence shown here is derived from an EMBL/GenBank/DDBJ whole genome shotgun (WGS) entry which is preliminary data.</text>
</comment>
<dbReference type="EMBL" id="LAZR01002245">
    <property type="protein sequence ID" value="KKN32542.1"/>
    <property type="molecule type" value="Genomic_DNA"/>
</dbReference>
<feature type="non-terminal residue" evidence="1">
    <location>
        <position position="25"/>
    </location>
</feature>